<dbReference type="Proteomes" id="UP000256486">
    <property type="component" value="Unassembled WGS sequence"/>
</dbReference>
<accession>A0A3E0VJ87</accession>
<feature type="chain" id="PRO_5017801058" description="Secreted protein" evidence="1">
    <location>
        <begin position="22"/>
        <end position="65"/>
    </location>
</feature>
<proteinExistence type="predicted"/>
<evidence type="ECO:0008006" key="4">
    <source>
        <dbReference type="Google" id="ProtNLM"/>
    </source>
</evidence>
<gene>
    <name evidence="2" type="ORF">B7R54_06525</name>
</gene>
<keyword evidence="1" id="KW-0732">Signal</keyword>
<keyword evidence="3" id="KW-1185">Reference proteome</keyword>
<evidence type="ECO:0000313" key="2">
    <source>
        <dbReference type="EMBL" id="RFA08917.1"/>
    </source>
</evidence>
<organism evidence="2 3">
    <name type="scientific">Subtercola boreus</name>
    <dbReference type="NCBI Taxonomy" id="120213"/>
    <lineage>
        <taxon>Bacteria</taxon>
        <taxon>Bacillati</taxon>
        <taxon>Actinomycetota</taxon>
        <taxon>Actinomycetes</taxon>
        <taxon>Micrococcales</taxon>
        <taxon>Microbacteriaceae</taxon>
        <taxon>Subtercola</taxon>
    </lineage>
</organism>
<protein>
    <recommendedName>
        <fullName evidence="4">Secreted protein</fullName>
    </recommendedName>
</protein>
<evidence type="ECO:0000313" key="3">
    <source>
        <dbReference type="Proteomes" id="UP000256486"/>
    </source>
</evidence>
<evidence type="ECO:0000256" key="1">
    <source>
        <dbReference type="SAM" id="SignalP"/>
    </source>
</evidence>
<comment type="caution">
    <text evidence="2">The sequence shown here is derived from an EMBL/GenBank/DDBJ whole genome shotgun (WGS) entry which is preliminary data.</text>
</comment>
<feature type="signal peptide" evidence="1">
    <location>
        <begin position="1"/>
        <end position="21"/>
    </location>
</feature>
<sequence length="65" mass="6724">MLTAAAAFLALVLGSGAAAHAGPAAPLTEAGHTCLLVVRAGPLRVRGNVFCRTVVMDRCFWALFL</sequence>
<dbReference type="EMBL" id="NBWZ01000001">
    <property type="protein sequence ID" value="RFA08917.1"/>
    <property type="molecule type" value="Genomic_DNA"/>
</dbReference>
<dbReference type="AlphaFoldDB" id="A0A3E0VJ87"/>
<name>A0A3E0VJ87_9MICO</name>
<reference evidence="2 3" key="1">
    <citation type="submission" date="2017-04" db="EMBL/GenBank/DDBJ databases">
        <title>Comparative genome analysis of Subtercola boreus.</title>
        <authorList>
            <person name="Cho Y.-J."/>
            <person name="Cho A."/>
            <person name="Kim O.-S."/>
            <person name="Lee J.-I."/>
        </authorList>
    </citation>
    <scope>NUCLEOTIDE SEQUENCE [LARGE SCALE GENOMIC DNA]</scope>
    <source>
        <strain evidence="2 3">K300</strain>
    </source>
</reference>